<dbReference type="InterPro" id="IPR006993">
    <property type="entry name" value="Glut_rich_SH3-bd"/>
</dbReference>
<dbReference type="EMBL" id="NHYE01005615">
    <property type="protein sequence ID" value="PPQ67024.1"/>
    <property type="molecule type" value="Genomic_DNA"/>
</dbReference>
<evidence type="ECO:0008006" key="5">
    <source>
        <dbReference type="Google" id="ProtNLM"/>
    </source>
</evidence>
<accession>A0A409VL78</accession>
<feature type="compositionally biased region" description="Basic and acidic residues" evidence="2">
    <location>
        <begin position="234"/>
        <end position="266"/>
    </location>
</feature>
<dbReference type="SUPFAM" id="SSF52833">
    <property type="entry name" value="Thioredoxin-like"/>
    <property type="match status" value="1"/>
</dbReference>
<dbReference type="PANTHER" id="PTHR12232">
    <property type="entry name" value="SH3 DOMAIN-BINDING GLUTAMIC ACID-RICH-LIKE PROTEIN"/>
    <property type="match status" value="1"/>
</dbReference>
<proteinExistence type="inferred from homology"/>
<dbReference type="AlphaFoldDB" id="A0A409VL78"/>
<dbReference type="InterPro" id="IPR051033">
    <property type="entry name" value="SH3BGR"/>
</dbReference>
<dbReference type="InParanoid" id="A0A409VL78"/>
<dbReference type="OrthoDB" id="9932926at2759"/>
<name>A0A409VL78_9AGAR</name>
<feature type="region of interest" description="Disordered" evidence="2">
    <location>
        <begin position="190"/>
        <end position="282"/>
    </location>
</feature>
<feature type="region of interest" description="Disordered" evidence="2">
    <location>
        <begin position="132"/>
        <end position="165"/>
    </location>
</feature>
<protein>
    <recommendedName>
        <fullName evidence="5">Glutaredoxin domain-containing protein</fullName>
    </recommendedName>
</protein>
<comment type="caution">
    <text evidence="3">The sequence shown here is derived from an EMBL/GenBank/DDBJ whole genome shotgun (WGS) entry which is preliminary data.</text>
</comment>
<sequence>MPSPPIALFTTTIASQPVLRKRQEYLFRILQVKKIPFTAYDLASDEDAKRLWRRKAPPNKQQLPGILVGGKYPGLGASFSEEAVEHDELDIFLRLKESWDPAIDEERPMPEAKPIGVPGASTPLQMTPEHLKSKLYPPTASPSPLRTKPKGVPVNKRTDELDVGEELGSFGLQGVKVTEDELRNLIAELGLDDKDAGDLAKGLSDAPSGTGSESPAKEGEKEAPKPEVPSQDEVVPKEVRDTPEEKTNTEAAEEKQAPQEKQEKGTPEAVSTEAAEKAQEGS</sequence>
<comment type="similarity">
    <text evidence="1">Belongs to the SH3BGR family.</text>
</comment>
<evidence type="ECO:0000256" key="1">
    <source>
        <dbReference type="ARBA" id="ARBA00007764"/>
    </source>
</evidence>
<reference evidence="3 4" key="1">
    <citation type="journal article" date="2018" name="Evol. Lett.">
        <title>Horizontal gene cluster transfer increased hallucinogenic mushroom diversity.</title>
        <authorList>
            <person name="Reynolds H.T."/>
            <person name="Vijayakumar V."/>
            <person name="Gluck-Thaler E."/>
            <person name="Korotkin H.B."/>
            <person name="Matheny P.B."/>
            <person name="Slot J.C."/>
        </authorList>
    </citation>
    <scope>NUCLEOTIDE SEQUENCE [LARGE SCALE GENOMIC DNA]</scope>
    <source>
        <strain evidence="3 4">SRW20</strain>
    </source>
</reference>
<keyword evidence="4" id="KW-1185">Reference proteome</keyword>
<organism evidence="3 4">
    <name type="scientific">Gymnopilus dilepis</name>
    <dbReference type="NCBI Taxonomy" id="231916"/>
    <lineage>
        <taxon>Eukaryota</taxon>
        <taxon>Fungi</taxon>
        <taxon>Dikarya</taxon>
        <taxon>Basidiomycota</taxon>
        <taxon>Agaricomycotina</taxon>
        <taxon>Agaricomycetes</taxon>
        <taxon>Agaricomycetidae</taxon>
        <taxon>Agaricales</taxon>
        <taxon>Agaricineae</taxon>
        <taxon>Hymenogastraceae</taxon>
        <taxon>Gymnopilus</taxon>
    </lineage>
</organism>
<dbReference type="PANTHER" id="PTHR12232:SF0">
    <property type="entry name" value="THIOREDOXIN DOMAIN-CONTAINING PROTEIN"/>
    <property type="match status" value="1"/>
</dbReference>
<evidence type="ECO:0000313" key="4">
    <source>
        <dbReference type="Proteomes" id="UP000284706"/>
    </source>
</evidence>
<evidence type="ECO:0000313" key="3">
    <source>
        <dbReference type="EMBL" id="PPQ67024.1"/>
    </source>
</evidence>
<feature type="compositionally biased region" description="Basic and acidic residues" evidence="2">
    <location>
        <begin position="215"/>
        <end position="225"/>
    </location>
</feature>
<evidence type="ECO:0000256" key="2">
    <source>
        <dbReference type="SAM" id="MobiDB-lite"/>
    </source>
</evidence>
<dbReference type="Proteomes" id="UP000284706">
    <property type="component" value="Unassembled WGS sequence"/>
</dbReference>
<dbReference type="InterPro" id="IPR036249">
    <property type="entry name" value="Thioredoxin-like_sf"/>
</dbReference>
<dbReference type="Gene3D" id="3.40.30.10">
    <property type="entry name" value="Glutaredoxin"/>
    <property type="match status" value="1"/>
</dbReference>
<dbReference type="Pfam" id="PF04908">
    <property type="entry name" value="SH3BGR"/>
    <property type="match status" value="1"/>
</dbReference>
<dbReference type="STRING" id="231916.A0A409VL78"/>
<gene>
    <name evidence="3" type="ORF">CVT26_009921</name>
</gene>
<dbReference type="GO" id="GO:0005737">
    <property type="term" value="C:cytoplasm"/>
    <property type="evidence" value="ECO:0007669"/>
    <property type="project" value="TreeGrafter"/>
</dbReference>